<feature type="compositionally biased region" description="Polar residues" evidence="1">
    <location>
        <begin position="293"/>
        <end position="302"/>
    </location>
</feature>
<sequence>MGWKDDLLDSSFRGVQFECISTKDSVSKTQVVHQAPYSNEAIIEDMGKEPRKITIQTIYTGEDYKSQLDALENALQETGEGELIHPIFGSCNASVITYSVDHDADNYDACLISIDFILAKEEKRELFLPIDAPIAIDGLVGVDAPFAKLREYLNKLRSFDPNKYLQVFNRIRNGIQDARTALGLIKGTIEDVLNPKWITGLIDDVTKLVTFDTSISAISKWRDVFHRIKRLSNIFDSDDDAPELKQTWRAVQVATTVAVSQKMVSRVRDEMIQQTQEQHDQIASVVTNNNSNGIVSGSANKNGSVSGSSSSSGSSGSSGGGSSSSSTTGQTSSRGRTRTEVSLTPLDLAVIRQNIRQQIQENIQAEREQSSATNLMTYESVNQIQLLKVFADQVHLQIQELIETRPPITTAVVPVPCTLHWFAHYLYGDMSRANEINRLNQNLINPAMLLSGMELTVYAR</sequence>
<organism evidence="3 4">
    <name type="scientific">Acinetobacter ursingii</name>
    <dbReference type="NCBI Taxonomy" id="108980"/>
    <lineage>
        <taxon>Bacteria</taxon>
        <taxon>Pseudomonadati</taxon>
        <taxon>Pseudomonadota</taxon>
        <taxon>Gammaproteobacteria</taxon>
        <taxon>Moraxellales</taxon>
        <taxon>Moraxellaceae</taxon>
        <taxon>Acinetobacter</taxon>
    </lineage>
</organism>
<evidence type="ECO:0000313" key="4">
    <source>
        <dbReference type="Proteomes" id="UP000595320"/>
    </source>
</evidence>
<evidence type="ECO:0000259" key="2">
    <source>
        <dbReference type="Pfam" id="PF07157"/>
    </source>
</evidence>
<gene>
    <name evidence="3" type="ORF">I6I53_13125</name>
</gene>
<dbReference type="Proteomes" id="UP000595320">
    <property type="component" value="Chromosome"/>
</dbReference>
<name>A0A7T9UHE2_9GAMM</name>
<accession>A0A7T9UHE2</accession>
<dbReference type="Pfam" id="PF07157">
    <property type="entry name" value="DNA_circ_N"/>
    <property type="match status" value="1"/>
</dbReference>
<dbReference type="GeneID" id="66212403"/>
<dbReference type="InterPro" id="IPR009826">
    <property type="entry name" value="DNA_circ_N"/>
</dbReference>
<feature type="region of interest" description="Disordered" evidence="1">
    <location>
        <begin position="293"/>
        <end position="339"/>
    </location>
</feature>
<feature type="compositionally biased region" description="Low complexity" evidence="1">
    <location>
        <begin position="323"/>
        <end position="334"/>
    </location>
</feature>
<evidence type="ECO:0000256" key="1">
    <source>
        <dbReference type="SAM" id="MobiDB-lite"/>
    </source>
</evidence>
<proteinExistence type="predicted"/>
<dbReference type="AlphaFoldDB" id="A0A7T9UHE2"/>
<dbReference type="RefSeq" id="WP_004997506.1">
    <property type="nucleotide sequence ID" value="NZ_BKGH01000084.1"/>
</dbReference>
<reference evidence="3 4" key="1">
    <citation type="submission" date="2021-01" db="EMBL/GenBank/DDBJ databases">
        <title>FDA dAtabase for Regulatory Grade micrObial Sequences (FDA-ARGOS): Supporting development and validation of Infectious Disease Dx tests.</title>
        <authorList>
            <person name="Sproer C."/>
            <person name="Gronow S."/>
            <person name="Severitt S."/>
            <person name="Schroder I."/>
            <person name="Tallon L."/>
            <person name="Sadzewicz L."/>
            <person name="Zhao X."/>
            <person name="Boylan J."/>
            <person name="Ott S."/>
            <person name="Bowen H."/>
            <person name="Vavikolanu K."/>
            <person name="Mehta A."/>
            <person name="Aluvathingal J."/>
            <person name="Nadendla S."/>
            <person name="Lowell S."/>
            <person name="Myers T."/>
            <person name="Yan Y."/>
            <person name="Sichtig H."/>
        </authorList>
    </citation>
    <scope>NUCLEOTIDE SEQUENCE [LARGE SCALE GENOMIC DNA]</scope>
    <source>
        <strain evidence="3 4">FDAARGOS_1096</strain>
    </source>
</reference>
<feature type="compositionally biased region" description="Low complexity" evidence="1">
    <location>
        <begin position="303"/>
        <end position="315"/>
    </location>
</feature>
<feature type="domain" description="DNA circulation N-terminal" evidence="2">
    <location>
        <begin position="7"/>
        <end position="91"/>
    </location>
</feature>
<protein>
    <submittedName>
        <fullName evidence="3">DNA circularization N-terminal domain-containing protein</fullName>
    </submittedName>
</protein>
<evidence type="ECO:0000313" key="3">
    <source>
        <dbReference type="EMBL" id="QQT85822.1"/>
    </source>
</evidence>
<dbReference type="EMBL" id="CP068176">
    <property type="protein sequence ID" value="QQT85822.1"/>
    <property type="molecule type" value="Genomic_DNA"/>
</dbReference>